<feature type="compositionally biased region" description="Basic and acidic residues" evidence="1">
    <location>
        <begin position="793"/>
        <end position="809"/>
    </location>
</feature>
<dbReference type="SUPFAM" id="SSF81383">
    <property type="entry name" value="F-box domain"/>
    <property type="match status" value="1"/>
</dbReference>
<feature type="region of interest" description="Disordered" evidence="1">
    <location>
        <begin position="673"/>
        <end position="716"/>
    </location>
</feature>
<feature type="compositionally biased region" description="Basic residues" evidence="1">
    <location>
        <begin position="1090"/>
        <end position="1106"/>
    </location>
</feature>
<feature type="compositionally biased region" description="Pro residues" evidence="1">
    <location>
        <begin position="1253"/>
        <end position="1267"/>
    </location>
</feature>
<evidence type="ECO:0000259" key="2">
    <source>
        <dbReference type="PROSITE" id="PS50181"/>
    </source>
</evidence>
<feature type="compositionally biased region" description="Gly residues" evidence="1">
    <location>
        <begin position="1383"/>
        <end position="1403"/>
    </location>
</feature>
<feature type="compositionally biased region" description="Polar residues" evidence="1">
    <location>
        <begin position="400"/>
        <end position="410"/>
    </location>
</feature>
<name>A0A2K1QLX3_9PEZI</name>
<evidence type="ECO:0000313" key="4">
    <source>
        <dbReference type="Proteomes" id="UP000243797"/>
    </source>
</evidence>
<proteinExistence type="predicted"/>
<feature type="compositionally biased region" description="Acidic residues" evidence="1">
    <location>
        <begin position="1148"/>
        <end position="1169"/>
    </location>
</feature>
<dbReference type="EMBL" id="NKHZ01000065">
    <property type="protein sequence ID" value="PNS15869.1"/>
    <property type="molecule type" value="Genomic_DNA"/>
</dbReference>
<feature type="region of interest" description="Disordered" evidence="1">
    <location>
        <begin position="400"/>
        <end position="428"/>
    </location>
</feature>
<dbReference type="Proteomes" id="UP000243797">
    <property type="component" value="Unassembled WGS sequence"/>
</dbReference>
<feature type="compositionally biased region" description="Basic and acidic residues" evidence="1">
    <location>
        <begin position="674"/>
        <end position="685"/>
    </location>
</feature>
<evidence type="ECO:0000256" key="1">
    <source>
        <dbReference type="SAM" id="MobiDB-lite"/>
    </source>
</evidence>
<protein>
    <recommendedName>
        <fullName evidence="2">F-box domain-containing protein</fullName>
    </recommendedName>
</protein>
<feature type="region of interest" description="Disordered" evidence="1">
    <location>
        <begin position="1"/>
        <end position="77"/>
    </location>
</feature>
<feature type="compositionally biased region" description="Pro residues" evidence="1">
    <location>
        <begin position="1315"/>
        <end position="1324"/>
    </location>
</feature>
<feature type="compositionally biased region" description="Polar residues" evidence="1">
    <location>
        <begin position="753"/>
        <end position="765"/>
    </location>
</feature>
<dbReference type="InterPro" id="IPR057214">
    <property type="entry name" value="DUF7892"/>
</dbReference>
<dbReference type="InterPro" id="IPR001810">
    <property type="entry name" value="F-box_dom"/>
</dbReference>
<organism evidence="3 4">
    <name type="scientific">Sphaceloma murrayae</name>
    <dbReference type="NCBI Taxonomy" id="2082308"/>
    <lineage>
        <taxon>Eukaryota</taxon>
        <taxon>Fungi</taxon>
        <taxon>Dikarya</taxon>
        <taxon>Ascomycota</taxon>
        <taxon>Pezizomycotina</taxon>
        <taxon>Dothideomycetes</taxon>
        <taxon>Dothideomycetidae</taxon>
        <taxon>Myriangiales</taxon>
        <taxon>Elsinoaceae</taxon>
        <taxon>Sphaceloma</taxon>
    </lineage>
</organism>
<dbReference type="OrthoDB" id="2322499at2759"/>
<dbReference type="STRING" id="2082308.A0A2K1QLX3"/>
<comment type="caution">
    <text evidence="3">The sequence shown here is derived from an EMBL/GenBank/DDBJ whole genome shotgun (WGS) entry which is preliminary data.</text>
</comment>
<accession>A0A2K1QLX3</accession>
<evidence type="ECO:0000313" key="3">
    <source>
        <dbReference type="EMBL" id="PNS15869.1"/>
    </source>
</evidence>
<dbReference type="PROSITE" id="PS50181">
    <property type="entry name" value="FBOX"/>
    <property type="match status" value="1"/>
</dbReference>
<dbReference type="InParanoid" id="A0A2K1QLX3"/>
<feature type="compositionally biased region" description="Acidic residues" evidence="1">
    <location>
        <begin position="1059"/>
        <end position="1075"/>
    </location>
</feature>
<dbReference type="InterPro" id="IPR036047">
    <property type="entry name" value="F-box-like_dom_sf"/>
</dbReference>
<reference evidence="3 4" key="1">
    <citation type="submission" date="2017-06" db="EMBL/GenBank/DDBJ databases">
        <title>Draft genome sequence of a variant of Elsinoe murrayae.</title>
        <authorList>
            <person name="Cheng Q."/>
        </authorList>
    </citation>
    <scope>NUCLEOTIDE SEQUENCE [LARGE SCALE GENOMIC DNA]</scope>
    <source>
        <strain evidence="3 4">CQ-2017a</strain>
    </source>
</reference>
<dbReference type="Pfam" id="PF25422">
    <property type="entry name" value="DUF7892"/>
    <property type="match status" value="1"/>
</dbReference>
<feature type="compositionally biased region" description="Basic and acidic residues" evidence="1">
    <location>
        <begin position="23"/>
        <end position="37"/>
    </location>
</feature>
<feature type="region of interest" description="Disordered" evidence="1">
    <location>
        <begin position="752"/>
        <end position="830"/>
    </location>
</feature>
<gene>
    <name evidence="3" type="ORF">CAC42_7975</name>
</gene>
<feature type="domain" description="F-box" evidence="2">
    <location>
        <begin position="94"/>
        <end position="157"/>
    </location>
</feature>
<feature type="compositionally biased region" description="Acidic residues" evidence="1">
    <location>
        <begin position="1"/>
        <end position="15"/>
    </location>
</feature>
<feature type="compositionally biased region" description="Low complexity" evidence="1">
    <location>
        <begin position="1304"/>
        <end position="1314"/>
    </location>
</feature>
<sequence>MDDDPYDPGLDDELYESVAPTPVKRDERVGDADKSSDEDSYLGDLEREGTAEAFTEPAHITGKRPLENNGDAEPPKRQRLNTELQTPPIPQRPPPTLLDLPQPFLQHAFTYLNPLDLRACEDTCRTFRKCLTSSKAGIVATNSALAAASSDDIWQASWDRCADQLPELLVGITAKRMIQLLLYDHCESCFTRPKTAPTRGIFWNSGPSATGVRVMWQFQARLCGSCFETTTAKVIRPLCRVGMAYQVQDVELIVTPDKVLLPLLPFVFRTAEKNYISPSQLQARGALPPNLPIFKVYYRPSLGKARETYELFKTNFADNLDGYLKDTMGAAKRKIEDAARWVNWEMTLESGISTAQAARGLLTLADHQIPNFHQTTSDANDYVSYLTNGPFFTGTGFSTPSHASTPQSMHQHPGAHQVMPKYGKDRNKKSSQEMKAALALRREEIERRAAEEFDPPLQSTVLQHMPAFKAACLIGRPLTDGEWYNLKPRLLEQRLKAEQTEQDRMQSVNSGQYVDYITGKVNRRKGEIGYNQNGDNYQERAQKPVRRKLLEIADMLIQKRWAGCRRLHHTDITNFAADALLTTLDTFRKQTDPTNYLMGHTVTLETMKYLFDNSVKPITDKHSRDLFACSECDDISKLYTFDGMMQHFGAKHDSDFGVGNVIVSWHTAAWPDDPPFKRHPNEGRRVPPLYTESTWEDPVTPEPATSPELPILDPSPRNIDALLRTLQSPHPDARGNAISSLANASIKQEYEAGSSQLSRTSSKAGSDQYHPAHGHDMHQAAEPSTFPRTKPKPPKEKESTDHHPDHKSDNPWLQKYQPPPKQASVEEREEVAKATKELLTATGAVPDLEDSVRLKAILHHTADGFIKRFARPLDIGTFTQSLSTRPEMKALKKWSGLYCKTCVSEAGESGKTPFSHLDPRGAGKAHTISSLLNHYAQNHNDNSTPAAWLEQMIELPHVEAMKEIVNLKGMTPQKLQLLAAALPSHVFPVGLPPLEMPVVLRPATEAKPVPTWPDWAAPTLDLTALESSLLKPAYQPANDGYVSSGAQSSKRKRILLPYDNEETEMSLTEAGEDEYDPRRPMISNPSPPSPRRRSGGNRKQKAHPKAKQGPVRGQQPKKRRLPEDEIYAQGIPDVIRTEYIPGQHDQDQERDEGELTDVDGPQDEEDEESPIPSPLLGQRTSRQMARREMKAQPSRAALTDWRAPLFDRDGNQVMLTYAPGSSHLDHERRAPEVPYLPNSYDEYKRAQERPRESPPLPQANRSPPPRPHSLGTTSAFEAYTKYYGQPPPAPQGYATYAPPPPPASGYGHPQSYNAPPLPPPPPQPTYIQQEQYAPPSPYAQYARPLAPAHPVVQQGDYHASGIYTPPLPQGAQRQQGRDRRSGSAGGYGGYGSAGYGGYDSGGY</sequence>
<feature type="region of interest" description="Disordered" evidence="1">
    <location>
        <begin position="1039"/>
        <end position="1403"/>
    </location>
</feature>
<keyword evidence="4" id="KW-1185">Reference proteome</keyword>
<feature type="compositionally biased region" description="Basic and acidic residues" evidence="1">
    <location>
        <begin position="1241"/>
        <end position="1252"/>
    </location>
</feature>